<evidence type="ECO:0000256" key="10">
    <source>
        <dbReference type="ARBA" id="ARBA00031353"/>
    </source>
</evidence>
<name>A0AAU7UE04_9DEIO</name>
<evidence type="ECO:0000313" key="15">
    <source>
        <dbReference type="EMBL" id="XBV86726.1"/>
    </source>
</evidence>
<dbReference type="EC" id="6.3.2.29" evidence="5"/>
<evidence type="ECO:0000256" key="8">
    <source>
        <dbReference type="ARBA" id="ARBA00022741"/>
    </source>
</evidence>
<dbReference type="EMBL" id="CP158299">
    <property type="protein sequence ID" value="XBV86726.1"/>
    <property type="molecule type" value="Genomic_DNA"/>
</dbReference>
<organism evidence="15">
    <name type="scientific">Deinococcus sonorensis KR-87</name>
    <dbReference type="NCBI Taxonomy" id="694439"/>
    <lineage>
        <taxon>Bacteria</taxon>
        <taxon>Thermotogati</taxon>
        <taxon>Deinococcota</taxon>
        <taxon>Deinococci</taxon>
        <taxon>Deinococcales</taxon>
        <taxon>Deinococcaceae</taxon>
        <taxon>Deinococcus</taxon>
    </lineage>
</organism>
<keyword evidence="8 13" id="KW-0547">Nucleotide-binding</keyword>
<keyword evidence="7 15" id="KW-0436">Ligase</keyword>
<keyword evidence="9 13" id="KW-0067">ATP-binding</keyword>
<dbReference type="Pfam" id="PF02786">
    <property type="entry name" value="CPSase_L_D2"/>
    <property type="match status" value="1"/>
</dbReference>
<evidence type="ECO:0000256" key="9">
    <source>
        <dbReference type="ARBA" id="ARBA00022840"/>
    </source>
</evidence>
<comment type="catalytic activity">
    <reaction evidence="12">
        <text>[L-4-(L-arginin-2-N-yl)aspartate](n) + L-aspartate + ATP = [L-4-(L-arginin-2-N-yl)aspartate](n)-L-aspartate + ADP + phosphate + H(+)</text>
        <dbReference type="Rhea" id="RHEA:13277"/>
        <dbReference type="Rhea" id="RHEA-COMP:13728"/>
        <dbReference type="Rhea" id="RHEA-COMP:13733"/>
        <dbReference type="ChEBI" id="CHEBI:15378"/>
        <dbReference type="ChEBI" id="CHEBI:29991"/>
        <dbReference type="ChEBI" id="CHEBI:30616"/>
        <dbReference type="ChEBI" id="CHEBI:43474"/>
        <dbReference type="ChEBI" id="CHEBI:137986"/>
        <dbReference type="ChEBI" id="CHEBI:137990"/>
        <dbReference type="ChEBI" id="CHEBI:456216"/>
        <dbReference type="EC" id="6.3.2.29"/>
    </reaction>
</comment>
<comment type="catalytic activity">
    <reaction evidence="11">
        <text>[L-4-(L-arginin-2-N-yl)aspartate](n)-L-aspartate + L-arginine + ATP = [L-4-(L-arginin-2-N-yl)aspartate](n+1) + ADP + phosphate + H(+)</text>
        <dbReference type="Rhea" id="RHEA:23888"/>
        <dbReference type="Rhea" id="RHEA-COMP:13732"/>
        <dbReference type="Rhea" id="RHEA-COMP:13733"/>
        <dbReference type="ChEBI" id="CHEBI:15378"/>
        <dbReference type="ChEBI" id="CHEBI:30616"/>
        <dbReference type="ChEBI" id="CHEBI:32682"/>
        <dbReference type="ChEBI" id="CHEBI:43474"/>
        <dbReference type="ChEBI" id="CHEBI:137986"/>
        <dbReference type="ChEBI" id="CHEBI:137990"/>
        <dbReference type="ChEBI" id="CHEBI:456216"/>
        <dbReference type="EC" id="6.3.2.30"/>
    </reaction>
</comment>
<dbReference type="PANTHER" id="PTHR23135:SF18">
    <property type="entry name" value="CYANOPHYCIN SYNTHETASE"/>
    <property type="match status" value="1"/>
</dbReference>
<dbReference type="Pfam" id="PF02875">
    <property type="entry name" value="Mur_ligase_C"/>
    <property type="match status" value="1"/>
</dbReference>
<comment type="function">
    <text evidence="1">Catalyzes the ATP-dependent polymerization of arginine and aspartate to multi-L-arginyl-poly-L-aspartic acid (cyanophycin; a water-insoluble reserve polymer).</text>
</comment>
<dbReference type="PROSITE" id="PS01011">
    <property type="entry name" value="FOLYLPOLYGLU_SYNT_1"/>
    <property type="match status" value="1"/>
</dbReference>
<dbReference type="GO" id="GO:0071160">
    <property type="term" value="F:cyanophycin synthetase activity (L-aspartate-adding)"/>
    <property type="evidence" value="ECO:0007669"/>
    <property type="project" value="UniProtKB-EC"/>
</dbReference>
<dbReference type="GO" id="GO:0046872">
    <property type="term" value="F:metal ion binding"/>
    <property type="evidence" value="ECO:0007669"/>
    <property type="project" value="InterPro"/>
</dbReference>
<dbReference type="InterPro" id="IPR004101">
    <property type="entry name" value="Mur_ligase_C"/>
</dbReference>
<dbReference type="PANTHER" id="PTHR23135">
    <property type="entry name" value="MUR LIGASE FAMILY MEMBER"/>
    <property type="match status" value="1"/>
</dbReference>
<evidence type="ECO:0000256" key="4">
    <source>
        <dbReference type="ARBA" id="ARBA00012968"/>
    </source>
</evidence>
<dbReference type="GO" id="GO:0004326">
    <property type="term" value="F:tetrahydrofolylpolyglutamate synthase activity"/>
    <property type="evidence" value="ECO:0007669"/>
    <property type="project" value="InterPro"/>
</dbReference>
<dbReference type="Gene3D" id="3.40.1190.10">
    <property type="entry name" value="Mur-like, catalytic domain"/>
    <property type="match status" value="1"/>
</dbReference>
<dbReference type="SUPFAM" id="SSF53244">
    <property type="entry name" value="MurD-like peptide ligases, peptide-binding domain"/>
    <property type="match status" value="1"/>
</dbReference>
<dbReference type="InterPro" id="IPR018109">
    <property type="entry name" value="Folylpolyglutamate_synth_CS"/>
</dbReference>
<gene>
    <name evidence="15" type="primary">cphA</name>
    <name evidence="15" type="ORF">ABOD76_10565</name>
</gene>
<accession>A0AAU7UE04</accession>
<evidence type="ECO:0000256" key="7">
    <source>
        <dbReference type="ARBA" id="ARBA00022598"/>
    </source>
</evidence>
<reference evidence="15" key="1">
    <citation type="submission" date="2024-06" db="EMBL/GenBank/DDBJ databases">
        <title>Draft Genome Sequence of Deinococcus sonorensis Type Strain KR-87, a Biofilm Producing Representative of the Genus Deinococcus.</title>
        <authorList>
            <person name="Boren L.S."/>
            <person name="Grosso R.A."/>
            <person name="Hugenberg-Cox A.N."/>
            <person name="Hill J.T.E."/>
            <person name="Albert C.M."/>
            <person name="Tuohy J.M."/>
        </authorList>
    </citation>
    <scope>NUCLEOTIDE SEQUENCE</scope>
    <source>
        <strain evidence="15">KR-87</strain>
    </source>
</reference>
<dbReference type="GO" id="GO:0071161">
    <property type="term" value="F:cyanophycin synthetase activity (L-arginine-adding)"/>
    <property type="evidence" value="ECO:0007669"/>
    <property type="project" value="UniProtKB-EC"/>
</dbReference>
<comment type="similarity">
    <text evidence="2">In the C-terminal section; belongs to the MurCDEF family.</text>
</comment>
<evidence type="ECO:0000256" key="6">
    <source>
        <dbReference type="ARBA" id="ARBA00022036"/>
    </source>
</evidence>
<feature type="domain" description="ATP-grasp" evidence="14">
    <location>
        <begin position="261"/>
        <end position="514"/>
    </location>
</feature>
<dbReference type="Gene3D" id="3.30.470.20">
    <property type="entry name" value="ATP-grasp fold, B domain"/>
    <property type="match status" value="1"/>
</dbReference>
<dbReference type="SUPFAM" id="SSF56059">
    <property type="entry name" value="Glutathione synthetase ATP-binding domain-like"/>
    <property type="match status" value="1"/>
</dbReference>
<dbReference type="InterPro" id="IPR013221">
    <property type="entry name" value="Mur_ligase_cen"/>
</dbReference>
<dbReference type="NCBIfam" id="NF010623">
    <property type="entry name" value="PRK14016.1"/>
    <property type="match status" value="1"/>
</dbReference>
<proteinExistence type="inferred from homology"/>
<dbReference type="PROSITE" id="PS50975">
    <property type="entry name" value="ATP_GRASP"/>
    <property type="match status" value="1"/>
</dbReference>
<dbReference type="NCBIfam" id="TIGR02068">
    <property type="entry name" value="cya_phycin_syn"/>
    <property type="match status" value="1"/>
</dbReference>
<dbReference type="Gene3D" id="3.30.1490.20">
    <property type="entry name" value="ATP-grasp fold, A domain"/>
    <property type="match status" value="1"/>
</dbReference>
<dbReference type="InterPro" id="IPR005479">
    <property type="entry name" value="CPAse_ATP-bd"/>
</dbReference>
<evidence type="ECO:0000256" key="2">
    <source>
        <dbReference type="ARBA" id="ARBA00009060"/>
    </source>
</evidence>
<dbReference type="GO" id="GO:0005524">
    <property type="term" value="F:ATP binding"/>
    <property type="evidence" value="ECO:0007669"/>
    <property type="project" value="UniProtKB-UniRule"/>
</dbReference>
<dbReference type="InterPro" id="IPR044019">
    <property type="entry name" value="Cyanophycin_syn_N"/>
</dbReference>
<dbReference type="Pfam" id="PF18921">
    <property type="entry name" value="Cyanophycin_syn"/>
    <property type="match status" value="1"/>
</dbReference>
<dbReference type="InterPro" id="IPR011761">
    <property type="entry name" value="ATP-grasp"/>
</dbReference>
<evidence type="ECO:0000256" key="11">
    <source>
        <dbReference type="ARBA" id="ARBA00048094"/>
    </source>
</evidence>
<dbReference type="AlphaFoldDB" id="A0AAU7UE04"/>
<evidence type="ECO:0000256" key="1">
    <source>
        <dbReference type="ARBA" id="ARBA00003184"/>
    </source>
</evidence>
<dbReference type="Pfam" id="PF08245">
    <property type="entry name" value="Mur_ligase_M"/>
    <property type="match status" value="1"/>
</dbReference>
<evidence type="ECO:0000256" key="5">
    <source>
        <dbReference type="ARBA" id="ARBA00013005"/>
    </source>
</evidence>
<dbReference type="EC" id="6.3.2.30" evidence="4"/>
<dbReference type="InterPro" id="IPR036615">
    <property type="entry name" value="Mur_ligase_C_dom_sf"/>
</dbReference>
<evidence type="ECO:0000256" key="3">
    <source>
        <dbReference type="ARBA" id="ARBA00011738"/>
    </source>
</evidence>
<dbReference type="SUPFAM" id="SSF53623">
    <property type="entry name" value="MurD-like peptide ligases, catalytic domain"/>
    <property type="match status" value="1"/>
</dbReference>
<sequence>MTAEHPNTHRALPSNAAPLQVLEKQIYRGPNLYGYRPMIRIQLQLGALEEYPSNRLPGFTEGLLEQLPTLSQHGCSYGEPGGFVRRLQDGTWLGHITEHVALELQALAGLPVTYGKTRSVRGSPGSYNVVYEQREERVGLLAGMLALRLVNSLLPAELQGLEGLDLLMPVGMNTTLETDSPFDLQRDMAELRLLVRRHALGPTTASLVDEARRRGIPHLRLDDNSLVQLGYGRSQQRIRASITQQTAHIATETAGDKSLTKLLLDRAGLPVPAGAVVLTAEQAVREARRIGYPVVTKPLNGNHGRGVSIDLTTPERVAWGFEQAARHSRHVVVEQQFPGNDHRILVVNGEVVAVAERVPAHVIGDGRRSIRQLVEETNLDPRRGDGHEQVMTKIVIDDHVLALLARQGLTPDSVPQQDEVMVLRDTANLSTGGTAIDRTDVIHPDNVTVARRAALMIGLDVAGIDFITPDITQSVHRTGGGIVEVNAAPGFRMHLQPSVGTPRNVAAPVLDMLFPPGTPCRIPVVAITGTNGKTTTSRMVAHILQHAGKQVGLTTSNGIYLQGERIMSGDTTGPKSAQVILSDPTVEVAVLETARGGILREGLGFDQCQVGAVLNIRPDHLGLKGIETVEDLAFVKGLVVEVVSPSGVSVLNADDPLTARMVKKAGGQIAFFSMEGAVTHPEHLAQHIAAGGIALVREPTLVGDEVVLYRGGQRYPIMLANDIPATLSGAARMNVENALAACAIAVGLDVPVSVIGEALRTFTTSFEQSPGRLNVYEGHPFRVLLDYAHNPDGLMQLSGLVRAMRPQAGRVIGVFGVAGDRRDQDIHEMGTLLAGMFDLLILREDDERRGRPAGEGASLTRDGALAAGLPDEQIQIILDETEAIDAALSSAQPGDLVVILPNRVEEAWQQIQAFQSPSLQVERPA</sequence>
<dbReference type="RefSeq" id="WP_350244803.1">
    <property type="nucleotide sequence ID" value="NZ_CP158299.1"/>
</dbReference>
<comment type="subunit">
    <text evidence="3">Homodimer.</text>
</comment>
<dbReference type="KEGG" id="dsc:ABOD76_10565"/>
<dbReference type="InterPro" id="IPR011810">
    <property type="entry name" value="Cya_phycin_syn"/>
</dbReference>
<protein>
    <recommendedName>
        <fullName evidence="6">Cyanophycin synthetase</fullName>
        <ecNumber evidence="5">6.3.2.29</ecNumber>
        <ecNumber evidence="4">6.3.2.30</ecNumber>
    </recommendedName>
    <alternativeName>
        <fullName evidence="10">Cyanophycin synthase</fullName>
    </alternativeName>
</protein>
<evidence type="ECO:0000256" key="13">
    <source>
        <dbReference type="PROSITE-ProRule" id="PRU00409"/>
    </source>
</evidence>
<dbReference type="InterPro" id="IPR013815">
    <property type="entry name" value="ATP_grasp_subdomain_1"/>
</dbReference>
<evidence type="ECO:0000259" key="14">
    <source>
        <dbReference type="PROSITE" id="PS50975"/>
    </source>
</evidence>
<dbReference type="InterPro" id="IPR036565">
    <property type="entry name" value="Mur-like_cat_sf"/>
</dbReference>
<evidence type="ECO:0000256" key="12">
    <source>
        <dbReference type="ARBA" id="ARBA00048425"/>
    </source>
</evidence>
<dbReference type="Gene3D" id="3.90.190.20">
    <property type="entry name" value="Mur ligase, C-terminal domain"/>
    <property type="match status" value="1"/>
</dbReference>